<evidence type="ECO:0000256" key="4">
    <source>
        <dbReference type="ARBA" id="ARBA00022603"/>
    </source>
</evidence>
<dbReference type="GO" id="GO:0005634">
    <property type="term" value="C:nucleus"/>
    <property type="evidence" value="ECO:0007669"/>
    <property type="project" value="UniProtKB-SubCell"/>
</dbReference>
<dbReference type="PANTHER" id="PTHR22884">
    <property type="entry name" value="SET DOMAIN PROTEINS"/>
    <property type="match status" value="1"/>
</dbReference>
<organism evidence="13 14">
    <name type="scientific">Clydaea vesicula</name>
    <dbReference type="NCBI Taxonomy" id="447962"/>
    <lineage>
        <taxon>Eukaryota</taxon>
        <taxon>Fungi</taxon>
        <taxon>Fungi incertae sedis</taxon>
        <taxon>Chytridiomycota</taxon>
        <taxon>Chytridiomycota incertae sedis</taxon>
        <taxon>Chytridiomycetes</taxon>
        <taxon>Lobulomycetales</taxon>
        <taxon>Lobulomycetaceae</taxon>
        <taxon>Clydaea</taxon>
    </lineage>
</organism>
<feature type="domain" description="Post-SET" evidence="11">
    <location>
        <begin position="439"/>
        <end position="455"/>
    </location>
</feature>
<keyword evidence="4" id="KW-0489">Methyltransferase</keyword>
<dbReference type="InterPro" id="IPR046341">
    <property type="entry name" value="SET_dom_sf"/>
</dbReference>
<accession>A0AAD5U5T4</accession>
<dbReference type="InterPro" id="IPR001214">
    <property type="entry name" value="SET_dom"/>
</dbReference>
<feature type="compositionally biased region" description="Basic and acidic residues" evidence="9">
    <location>
        <begin position="615"/>
        <end position="632"/>
    </location>
</feature>
<evidence type="ECO:0000256" key="6">
    <source>
        <dbReference type="ARBA" id="ARBA00022691"/>
    </source>
</evidence>
<evidence type="ECO:0000313" key="13">
    <source>
        <dbReference type="EMBL" id="KAJ3221064.1"/>
    </source>
</evidence>
<dbReference type="Pfam" id="PF17907">
    <property type="entry name" value="AWS"/>
    <property type="match status" value="1"/>
</dbReference>
<evidence type="ECO:0000259" key="10">
    <source>
        <dbReference type="PROSITE" id="PS50280"/>
    </source>
</evidence>
<dbReference type="SUPFAM" id="SSF82199">
    <property type="entry name" value="SET domain"/>
    <property type="match status" value="1"/>
</dbReference>
<feature type="compositionally biased region" description="Acidic residues" evidence="9">
    <location>
        <begin position="665"/>
        <end position="688"/>
    </location>
</feature>
<comment type="subcellular location">
    <subcellularLocation>
        <location evidence="2">Chromosome</location>
    </subcellularLocation>
    <subcellularLocation>
        <location evidence="1">Nucleus</location>
    </subcellularLocation>
</comment>
<comment type="caution">
    <text evidence="13">The sequence shown here is derived from an EMBL/GenBank/DDBJ whole genome shotgun (WGS) entry which is preliminary data.</text>
</comment>
<evidence type="ECO:0000313" key="14">
    <source>
        <dbReference type="Proteomes" id="UP001211065"/>
    </source>
</evidence>
<feature type="coiled-coil region" evidence="8">
    <location>
        <begin position="459"/>
        <end position="486"/>
    </location>
</feature>
<dbReference type="SMART" id="SM00317">
    <property type="entry name" value="SET"/>
    <property type="match status" value="1"/>
</dbReference>
<dbReference type="PROSITE" id="PS51215">
    <property type="entry name" value="AWS"/>
    <property type="match status" value="1"/>
</dbReference>
<dbReference type="PROSITE" id="PS50280">
    <property type="entry name" value="SET"/>
    <property type="match status" value="1"/>
</dbReference>
<dbReference type="Pfam" id="PF00856">
    <property type="entry name" value="SET"/>
    <property type="match status" value="1"/>
</dbReference>
<feature type="domain" description="AWS" evidence="12">
    <location>
        <begin position="264"/>
        <end position="314"/>
    </location>
</feature>
<dbReference type="PROSITE" id="PS50868">
    <property type="entry name" value="POST_SET"/>
    <property type="match status" value="1"/>
</dbReference>
<dbReference type="GO" id="GO:0005694">
    <property type="term" value="C:chromosome"/>
    <property type="evidence" value="ECO:0007669"/>
    <property type="project" value="UniProtKB-SubCell"/>
</dbReference>
<evidence type="ECO:0000256" key="5">
    <source>
        <dbReference type="ARBA" id="ARBA00022679"/>
    </source>
</evidence>
<evidence type="ECO:0000259" key="12">
    <source>
        <dbReference type="PROSITE" id="PS51215"/>
    </source>
</evidence>
<keyword evidence="5" id="KW-0808">Transferase</keyword>
<keyword evidence="3" id="KW-0158">Chromosome</keyword>
<feature type="region of interest" description="Disordered" evidence="9">
    <location>
        <begin position="662"/>
        <end position="688"/>
    </location>
</feature>
<dbReference type="EMBL" id="JADGJW010000254">
    <property type="protein sequence ID" value="KAJ3221064.1"/>
    <property type="molecule type" value="Genomic_DNA"/>
</dbReference>
<keyword evidence="14" id="KW-1185">Reference proteome</keyword>
<protein>
    <submittedName>
        <fullName evidence="13">Histone-Lysine N-Methyltransferase ash1l</fullName>
    </submittedName>
</protein>
<evidence type="ECO:0000256" key="3">
    <source>
        <dbReference type="ARBA" id="ARBA00022454"/>
    </source>
</evidence>
<feature type="domain" description="SET" evidence="10">
    <location>
        <begin position="317"/>
        <end position="433"/>
    </location>
</feature>
<feature type="region of interest" description="Disordered" evidence="9">
    <location>
        <begin position="615"/>
        <end position="639"/>
    </location>
</feature>
<proteinExistence type="predicted"/>
<evidence type="ECO:0000259" key="11">
    <source>
        <dbReference type="PROSITE" id="PS50868"/>
    </source>
</evidence>
<reference evidence="13" key="1">
    <citation type="submission" date="2020-05" db="EMBL/GenBank/DDBJ databases">
        <title>Phylogenomic resolution of chytrid fungi.</title>
        <authorList>
            <person name="Stajich J.E."/>
            <person name="Amses K."/>
            <person name="Simmons R."/>
            <person name="Seto K."/>
            <person name="Myers J."/>
            <person name="Bonds A."/>
            <person name="Quandt C.A."/>
            <person name="Barry K."/>
            <person name="Liu P."/>
            <person name="Grigoriev I."/>
            <person name="Longcore J.E."/>
            <person name="James T.Y."/>
        </authorList>
    </citation>
    <scope>NUCLEOTIDE SEQUENCE</scope>
    <source>
        <strain evidence="13">JEL0476</strain>
    </source>
</reference>
<evidence type="ECO:0000256" key="9">
    <source>
        <dbReference type="SAM" id="MobiDB-lite"/>
    </source>
</evidence>
<evidence type="ECO:0000256" key="8">
    <source>
        <dbReference type="SAM" id="Coils"/>
    </source>
</evidence>
<evidence type="ECO:0000256" key="2">
    <source>
        <dbReference type="ARBA" id="ARBA00004286"/>
    </source>
</evidence>
<keyword evidence="6" id="KW-0949">S-adenosyl-L-methionine</keyword>
<gene>
    <name evidence="13" type="primary">ASH1L</name>
    <name evidence="13" type="ORF">HK099_003802</name>
</gene>
<dbReference type="AlphaFoldDB" id="A0AAD5U5T4"/>
<evidence type="ECO:0000256" key="1">
    <source>
        <dbReference type="ARBA" id="ARBA00004123"/>
    </source>
</evidence>
<keyword evidence="7" id="KW-0539">Nucleus</keyword>
<dbReference type="SMART" id="SM00570">
    <property type="entry name" value="AWS"/>
    <property type="match status" value="1"/>
</dbReference>
<dbReference type="InterPro" id="IPR050777">
    <property type="entry name" value="SET2_Histone-Lys_MeTrsfase"/>
</dbReference>
<dbReference type="GO" id="GO:0042054">
    <property type="term" value="F:histone methyltransferase activity"/>
    <property type="evidence" value="ECO:0007669"/>
    <property type="project" value="InterPro"/>
</dbReference>
<dbReference type="Gene3D" id="2.170.270.10">
    <property type="entry name" value="SET domain"/>
    <property type="match status" value="1"/>
</dbReference>
<keyword evidence="8" id="KW-0175">Coiled coil</keyword>
<sequence>MKKQTKSLKSFFPLNLAFASQDENPCTEDQTVDNDLFLQNSLANLINPPSELIELKRESRRSIVNEKKILEKKNLIPSNNQEKASSTKKKRKTLTSIGVELYNVNNEMIEKKNSFSNSNNFFDSQKKVIISNKATEFDKNIKRFWRIKELQWEKNFNVELKFLYGLKDYLEAGLYSKISRAGHQKTSPLKDEGVKVNDNILPQPLYYGKDHLLNLQRDFVLPEDVMMFAESINRIDRSQMGKRPRPFVLLRQNIFVNRKPRLPKELAICLCPYEEGKEGCVGTECLNRCTFMECDPKLCKYGENCGNQRFQKTEEVEELEVFSTSVRGFGLRTLRDIKQGVLVKEYRGEIIDEDCRLQRMNSLYNGIENYYFLEYSQNEVIDACRKGTEARFVNHSCDPNCHIEKWQVDGEFRIGLFSSKDIKAGSELTYDYKFQAFGQMLKCLCGSDICRGFLGNNKKSEEMKERDELQRRKKKLLQNSEKLRLKPFLKKLKLEKEEEEPVYFWSQRQYTVENLTDNFENCLKYRSYFQDTGLLLVRNFIQSFYKMNPIENKKFLKNFVKEKIERKKKFNGFNLDDKNNNTNNELVECILEKKDNQILSLDKIYSNLLEDKNKRSKLEQDVPTQENEKNNLDDDDVDDIEEKEIMVFDQSLKTDENVLERVPESEIDSDQEMTEDITIDNDITFDDN</sequence>
<evidence type="ECO:0000256" key="7">
    <source>
        <dbReference type="ARBA" id="ARBA00023242"/>
    </source>
</evidence>
<dbReference type="InterPro" id="IPR006560">
    <property type="entry name" value="AWS_dom"/>
</dbReference>
<dbReference type="GO" id="GO:0032259">
    <property type="term" value="P:methylation"/>
    <property type="evidence" value="ECO:0007669"/>
    <property type="project" value="UniProtKB-KW"/>
</dbReference>
<dbReference type="Proteomes" id="UP001211065">
    <property type="component" value="Unassembled WGS sequence"/>
</dbReference>
<dbReference type="InterPro" id="IPR003616">
    <property type="entry name" value="Post-SET_dom"/>
</dbReference>
<name>A0AAD5U5T4_9FUNG</name>